<evidence type="ECO:0000256" key="5">
    <source>
        <dbReference type="ARBA" id="ARBA00022695"/>
    </source>
</evidence>
<evidence type="ECO:0000256" key="1">
    <source>
        <dbReference type="ARBA" id="ARBA00001936"/>
    </source>
</evidence>
<protein>
    <recommendedName>
        <fullName evidence="2">DNA ligase (ATP)</fullName>
        <ecNumber evidence="2">6.5.1.1</ecNumber>
    </recommendedName>
    <alternativeName>
        <fullName evidence="19">NHEJ DNA polymerase</fullName>
    </alternativeName>
</protein>
<dbReference type="OrthoDB" id="5287198at2"/>
<evidence type="ECO:0000256" key="9">
    <source>
        <dbReference type="ARBA" id="ARBA00022763"/>
    </source>
</evidence>
<dbReference type="InterPro" id="IPR052171">
    <property type="entry name" value="NHEJ_LigD"/>
</dbReference>
<keyword evidence="12" id="KW-0067">ATP-binding</keyword>
<dbReference type="EC" id="6.5.1.1" evidence="2"/>
<dbReference type="GO" id="GO:0003910">
    <property type="term" value="F:DNA ligase (ATP) activity"/>
    <property type="evidence" value="ECO:0007669"/>
    <property type="project" value="UniProtKB-EC"/>
</dbReference>
<dbReference type="Gene3D" id="3.90.920.10">
    <property type="entry name" value="DNA primase, PRIM domain"/>
    <property type="match status" value="1"/>
</dbReference>
<evidence type="ECO:0000313" key="23">
    <source>
        <dbReference type="EMBL" id="KYG69254.1"/>
    </source>
</evidence>
<dbReference type="AlphaFoldDB" id="A0A161PFM4"/>
<keyword evidence="16" id="KW-0234">DNA repair</keyword>
<evidence type="ECO:0000256" key="20">
    <source>
        <dbReference type="ARBA" id="ARBA00034003"/>
    </source>
</evidence>
<dbReference type="NCBIfam" id="TIGR02779">
    <property type="entry name" value="NHEJ_ligase_lig"/>
    <property type="match status" value="1"/>
</dbReference>
<evidence type="ECO:0000256" key="2">
    <source>
        <dbReference type="ARBA" id="ARBA00012727"/>
    </source>
</evidence>
<dbReference type="CDD" id="cd04862">
    <property type="entry name" value="PaeLigD_Pol_like"/>
    <property type="match status" value="1"/>
</dbReference>
<dbReference type="Gene3D" id="3.30.1490.70">
    <property type="match status" value="1"/>
</dbReference>
<dbReference type="InterPro" id="IPR012310">
    <property type="entry name" value="DNA_ligase_ATP-dep_cent"/>
</dbReference>
<dbReference type="PANTHER" id="PTHR42705:SF2">
    <property type="entry name" value="BIFUNCTIONAL NON-HOMOLOGOUS END JOINING PROTEIN LIGD"/>
    <property type="match status" value="1"/>
</dbReference>
<dbReference type="CDD" id="cd07906">
    <property type="entry name" value="Adenylation_DNA_ligase_LigD_LigC"/>
    <property type="match status" value="1"/>
</dbReference>
<evidence type="ECO:0000256" key="15">
    <source>
        <dbReference type="ARBA" id="ARBA00023172"/>
    </source>
</evidence>
<keyword evidence="7" id="KW-0479">Metal-binding</keyword>
<keyword evidence="3" id="KW-0436">Ligase</keyword>
<comment type="caution">
    <text evidence="23">The sequence shown here is derived from an EMBL/GenBank/DDBJ whole genome shotgun (WGS) entry which is preliminary data.</text>
</comment>
<keyword evidence="10" id="KW-0378">Hydrolase</keyword>
<feature type="domain" description="ATP-dependent DNA ligase family profile" evidence="22">
    <location>
        <begin position="308"/>
        <end position="442"/>
    </location>
</feature>
<evidence type="ECO:0000256" key="12">
    <source>
        <dbReference type="ARBA" id="ARBA00022840"/>
    </source>
</evidence>
<keyword evidence="15" id="KW-0233">DNA recombination</keyword>
<dbReference type="NCBIfam" id="TIGR02776">
    <property type="entry name" value="NHEJ_ligase_prk"/>
    <property type="match status" value="1"/>
</dbReference>
<evidence type="ECO:0000256" key="3">
    <source>
        <dbReference type="ARBA" id="ARBA00022598"/>
    </source>
</evidence>
<keyword evidence="13" id="KW-0239">DNA-directed DNA polymerase</keyword>
<organism evidence="23 24">
    <name type="scientific">Bdellovibrio bacteriovorus</name>
    <dbReference type="NCBI Taxonomy" id="959"/>
    <lineage>
        <taxon>Bacteria</taxon>
        <taxon>Pseudomonadati</taxon>
        <taxon>Bdellovibrionota</taxon>
        <taxon>Bdellovibrionia</taxon>
        <taxon>Bdellovibrionales</taxon>
        <taxon>Pseudobdellovibrionaceae</taxon>
        <taxon>Bdellovibrio</taxon>
    </lineage>
</organism>
<keyword evidence="4" id="KW-0808">Transferase</keyword>
<dbReference type="CDD" id="cd07971">
    <property type="entry name" value="OBF_DNA_ligase_LigD"/>
    <property type="match status" value="1"/>
</dbReference>
<keyword evidence="9" id="KW-0227">DNA damage</keyword>
<sequence>MPLREYVKKRDFKITSEPKSTPRRNKKAKDDTLMFVVQEHHASHLHYDFRLEFNGVLKSWAVPKGPSHDPKIKRLAVEVEDHPVSYGSFEGVIPEKQYGAGRVYIWDTGTWEPIGSVREGLKKGHLEFKLKGKKLHGQWMLLRTGRPASGSKSQWLLVKRTDEYVIPNDEVVPIEDEKGNVRRSARATSSPSKKKSASPAKRAVKEKRKVKALPEFIKPMLAELVTDVPEGTKWIHETKFDGYRTQAHFEKGKLKLFTRSGLDWTEKYPGIEKSLKQLSVANAILDGEIVVLDKEGRSDFQKLQNSLKAHDVNNLVYYVFDLLFLDGEDLRERPLIDRKELLQEVITDLNEPLIRYSDHMAGFGKDLFKEACDYQLEGIISKDQDSTYQSRRGSSWVKVKCKLHQEFVIGGYTEGTGARSSFGALLLGVYEGDQLRYVGKVGTGFTEKSIEDILKKLSRREQKTSPFDIKSPRERGTHWLKPGLVAEVTFGNWTSDKILRTAVFHGLREDKAAKEIHIEKAKPLEEVLEESPSSKKKTSKRAKSSKKQEVTEEYLRGEISNPDKILYAKEKITKLQVAKFYQDHADLILPHVKDRPLNLLRCPEGTSKQCFFQKHIAGTVPESITPVSIKEKSGTKAYLTLDSPEGLLALSQMGAFEIHVWGSRRETVEHPDLIVMDFDPGPGISWKQVVQSAEDLKQILDDLGLKSFLKVSGGKGLHVHIPVAPIYSWDQIKSFSQTLAQEMAHRNPDMYTTTISKKARDKKIFVDYLRNGRGATAVMPYSLRARDKSAVAMPIAWKDLRKIKAPDQFTLEKAIEHLKHRKVDPWKDYFKYNQKISILKPVL</sequence>
<evidence type="ECO:0000256" key="10">
    <source>
        <dbReference type="ARBA" id="ARBA00022801"/>
    </source>
</evidence>
<dbReference type="Gene3D" id="3.30.470.30">
    <property type="entry name" value="DNA ligase/mRNA capping enzyme"/>
    <property type="match status" value="1"/>
</dbReference>
<keyword evidence="6" id="KW-0540">Nuclease</keyword>
<dbReference type="GO" id="GO:0046872">
    <property type="term" value="F:metal ion binding"/>
    <property type="evidence" value="ECO:0007669"/>
    <property type="project" value="UniProtKB-KW"/>
</dbReference>
<keyword evidence="11" id="KW-0269">Exonuclease</keyword>
<accession>A0A161PFM4</accession>
<evidence type="ECO:0000256" key="19">
    <source>
        <dbReference type="ARBA" id="ARBA00029943"/>
    </source>
</evidence>
<evidence type="ECO:0000256" key="21">
    <source>
        <dbReference type="SAM" id="MobiDB-lite"/>
    </source>
</evidence>
<evidence type="ECO:0000256" key="4">
    <source>
        <dbReference type="ARBA" id="ARBA00022679"/>
    </source>
</evidence>
<dbReference type="EMBL" id="LUKD01000001">
    <property type="protein sequence ID" value="KYG69254.1"/>
    <property type="molecule type" value="Genomic_DNA"/>
</dbReference>
<reference evidence="23 24" key="1">
    <citation type="submission" date="2016-03" db="EMBL/GenBank/DDBJ databases">
        <authorList>
            <person name="Ploux O."/>
        </authorList>
    </citation>
    <scope>NUCLEOTIDE SEQUENCE [LARGE SCALE GENOMIC DNA]</scope>
    <source>
        <strain evidence="23 24">EC13</strain>
    </source>
</reference>
<comment type="cofactor">
    <cofactor evidence="1">
        <name>Mn(2+)</name>
        <dbReference type="ChEBI" id="CHEBI:29035"/>
    </cofactor>
</comment>
<dbReference type="InterPro" id="IPR014144">
    <property type="entry name" value="LigD_PE_domain"/>
</dbReference>
<dbReference type="NCBIfam" id="TIGR02778">
    <property type="entry name" value="ligD_pol"/>
    <property type="match status" value="1"/>
</dbReference>
<dbReference type="Pfam" id="PF13298">
    <property type="entry name" value="LigD_N"/>
    <property type="match status" value="1"/>
</dbReference>
<dbReference type="NCBIfam" id="NF004628">
    <property type="entry name" value="PRK05972.1"/>
    <property type="match status" value="1"/>
</dbReference>
<dbReference type="SUPFAM" id="SSF50249">
    <property type="entry name" value="Nucleic acid-binding proteins"/>
    <property type="match status" value="1"/>
</dbReference>
<evidence type="ECO:0000313" key="24">
    <source>
        <dbReference type="Proteomes" id="UP000075799"/>
    </source>
</evidence>
<dbReference type="InterPro" id="IPR033651">
    <property type="entry name" value="PaeLigD_Pol-like"/>
</dbReference>
<name>A0A161PFM4_BDEBC</name>
<dbReference type="GO" id="GO:0006281">
    <property type="term" value="P:DNA repair"/>
    <property type="evidence" value="ECO:0007669"/>
    <property type="project" value="UniProtKB-KW"/>
</dbReference>
<dbReference type="GO" id="GO:0003677">
    <property type="term" value="F:DNA binding"/>
    <property type="evidence" value="ECO:0007669"/>
    <property type="project" value="UniProtKB-KW"/>
</dbReference>
<evidence type="ECO:0000256" key="14">
    <source>
        <dbReference type="ARBA" id="ARBA00023125"/>
    </source>
</evidence>
<keyword evidence="8" id="KW-0547">Nucleotide-binding</keyword>
<dbReference type="Proteomes" id="UP000075799">
    <property type="component" value="Unassembled WGS sequence"/>
</dbReference>
<feature type="compositionally biased region" description="Basic residues" evidence="21">
    <location>
        <begin position="192"/>
        <end position="206"/>
    </location>
</feature>
<dbReference type="PANTHER" id="PTHR42705">
    <property type="entry name" value="BIFUNCTIONAL NON-HOMOLOGOUS END JOINING PROTEIN LIGD"/>
    <property type="match status" value="1"/>
</dbReference>
<dbReference type="Gene3D" id="2.40.50.140">
    <property type="entry name" value="Nucleic acid-binding proteins"/>
    <property type="match status" value="1"/>
</dbReference>
<proteinExistence type="predicted"/>
<dbReference type="InterPro" id="IPR014146">
    <property type="entry name" value="LigD_ligase_dom"/>
</dbReference>
<dbReference type="InterPro" id="IPR014143">
    <property type="entry name" value="NHEJ_ligase_prk"/>
</dbReference>
<dbReference type="SUPFAM" id="SSF56091">
    <property type="entry name" value="DNA ligase/mRNA capping enzyme, catalytic domain"/>
    <property type="match status" value="1"/>
</dbReference>
<evidence type="ECO:0000256" key="6">
    <source>
        <dbReference type="ARBA" id="ARBA00022722"/>
    </source>
</evidence>
<feature type="compositionally biased region" description="Basic residues" evidence="21">
    <location>
        <begin position="534"/>
        <end position="545"/>
    </location>
</feature>
<evidence type="ECO:0000256" key="18">
    <source>
        <dbReference type="ARBA" id="ARBA00023268"/>
    </source>
</evidence>
<feature type="region of interest" description="Disordered" evidence="21">
    <location>
        <begin position="176"/>
        <end position="206"/>
    </location>
</feature>
<evidence type="ECO:0000256" key="17">
    <source>
        <dbReference type="ARBA" id="ARBA00023211"/>
    </source>
</evidence>
<dbReference type="GO" id="GO:0003887">
    <property type="term" value="F:DNA-directed DNA polymerase activity"/>
    <property type="evidence" value="ECO:0007669"/>
    <property type="project" value="UniProtKB-KW"/>
</dbReference>
<keyword evidence="14" id="KW-0238">DNA-binding</keyword>
<evidence type="ECO:0000256" key="13">
    <source>
        <dbReference type="ARBA" id="ARBA00022932"/>
    </source>
</evidence>
<evidence type="ECO:0000256" key="7">
    <source>
        <dbReference type="ARBA" id="ARBA00022723"/>
    </source>
</evidence>
<comment type="catalytic activity">
    <reaction evidence="20">
        <text>ATP + (deoxyribonucleotide)n-3'-hydroxyl + 5'-phospho-(deoxyribonucleotide)m = (deoxyribonucleotide)n+m + AMP + diphosphate.</text>
        <dbReference type="EC" id="6.5.1.1"/>
    </reaction>
</comment>
<evidence type="ECO:0000256" key="8">
    <source>
        <dbReference type="ARBA" id="ARBA00022741"/>
    </source>
</evidence>
<keyword evidence="17" id="KW-0464">Manganese</keyword>
<dbReference type="Pfam" id="PF04679">
    <property type="entry name" value="DNA_ligase_A_C"/>
    <property type="match status" value="1"/>
</dbReference>
<dbReference type="GO" id="GO:0006310">
    <property type="term" value="P:DNA recombination"/>
    <property type="evidence" value="ECO:0007669"/>
    <property type="project" value="UniProtKB-KW"/>
</dbReference>
<gene>
    <name evidence="23" type="ORF">AZI87_08600</name>
</gene>
<dbReference type="Pfam" id="PF21686">
    <property type="entry name" value="LigD_Prim-Pol"/>
    <property type="match status" value="1"/>
</dbReference>
<evidence type="ECO:0000259" key="22">
    <source>
        <dbReference type="PROSITE" id="PS50160"/>
    </source>
</evidence>
<dbReference type="Pfam" id="PF01068">
    <property type="entry name" value="DNA_ligase_A_M"/>
    <property type="match status" value="1"/>
</dbReference>
<feature type="region of interest" description="Disordered" evidence="21">
    <location>
        <begin position="527"/>
        <end position="550"/>
    </location>
</feature>
<dbReference type="RefSeq" id="WP_063206151.1">
    <property type="nucleotide sequence ID" value="NZ_LUKD01000001.1"/>
</dbReference>
<evidence type="ECO:0000256" key="11">
    <source>
        <dbReference type="ARBA" id="ARBA00022839"/>
    </source>
</evidence>
<dbReference type="InterPro" id="IPR012309">
    <property type="entry name" value="DNA_ligase_ATP-dep_C"/>
</dbReference>
<dbReference type="InterPro" id="IPR012340">
    <property type="entry name" value="NA-bd_OB-fold"/>
</dbReference>
<dbReference type="NCBIfam" id="TIGR02777">
    <property type="entry name" value="LigD_PE_dom"/>
    <property type="match status" value="1"/>
</dbReference>
<evidence type="ECO:0000256" key="16">
    <source>
        <dbReference type="ARBA" id="ARBA00023204"/>
    </source>
</evidence>
<dbReference type="GO" id="GO:0005524">
    <property type="term" value="F:ATP binding"/>
    <property type="evidence" value="ECO:0007669"/>
    <property type="project" value="UniProtKB-KW"/>
</dbReference>
<dbReference type="PROSITE" id="PS50160">
    <property type="entry name" value="DNA_LIGASE_A3"/>
    <property type="match status" value="1"/>
</dbReference>
<keyword evidence="18" id="KW-0511">Multifunctional enzyme</keyword>
<keyword evidence="5" id="KW-0548">Nucleotidyltransferase</keyword>
<dbReference type="GO" id="GO:0004527">
    <property type="term" value="F:exonuclease activity"/>
    <property type="evidence" value="ECO:0007669"/>
    <property type="project" value="UniProtKB-KW"/>
</dbReference>
<dbReference type="InterPro" id="IPR014145">
    <property type="entry name" value="LigD_pol_dom"/>
</dbReference>